<dbReference type="AlphaFoldDB" id="A0A495R7E6"/>
<evidence type="ECO:0000313" key="3">
    <source>
        <dbReference type="Proteomes" id="UP000268233"/>
    </source>
</evidence>
<protein>
    <submittedName>
        <fullName evidence="2">Uncharacterized protein</fullName>
    </submittedName>
</protein>
<organism evidence="2 3">
    <name type="scientific">Haloarcula quadrata</name>
    <dbReference type="NCBI Taxonomy" id="182779"/>
    <lineage>
        <taxon>Archaea</taxon>
        <taxon>Methanobacteriati</taxon>
        <taxon>Methanobacteriota</taxon>
        <taxon>Stenosarchaea group</taxon>
        <taxon>Halobacteria</taxon>
        <taxon>Halobacteriales</taxon>
        <taxon>Haloarculaceae</taxon>
        <taxon>Haloarcula</taxon>
    </lineage>
</organism>
<feature type="region of interest" description="Disordered" evidence="1">
    <location>
        <begin position="24"/>
        <end position="44"/>
    </location>
</feature>
<sequence>MAHEKSEWKPKGATETFNDFEVWDHGVWPGDVNQNDTTSDDDEE</sequence>
<keyword evidence="3" id="KW-1185">Reference proteome</keyword>
<evidence type="ECO:0000256" key="1">
    <source>
        <dbReference type="SAM" id="MobiDB-lite"/>
    </source>
</evidence>
<dbReference type="Proteomes" id="UP000268233">
    <property type="component" value="Unassembled WGS sequence"/>
</dbReference>
<evidence type="ECO:0000313" key="2">
    <source>
        <dbReference type="EMBL" id="RKS83004.1"/>
    </source>
</evidence>
<comment type="caution">
    <text evidence="2">The sequence shown here is derived from an EMBL/GenBank/DDBJ whole genome shotgun (WGS) entry which is preliminary data.</text>
</comment>
<gene>
    <name evidence="2" type="ORF">BDK61_2329</name>
</gene>
<reference evidence="2 3" key="1">
    <citation type="submission" date="2018-10" db="EMBL/GenBank/DDBJ databases">
        <title>Genomic Encyclopedia of Archaeal and Bacterial Type Strains, Phase II (KMG-II): from individual species to whole genera.</title>
        <authorList>
            <person name="Goeker M."/>
        </authorList>
    </citation>
    <scope>NUCLEOTIDE SEQUENCE [LARGE SCALE GENOMIC DNA]</scope>
    <source>
        <strain evidence="2 3">DSM 11927</strain>
    </source>
</reference>
<dbReference type="RefSeq" id="WP_004956837.1">
    <property type="nucleotide sequence ID" value="NZ_RBWW01000001.1"/>
</dbReference>
<dbReference type="GeneID" id="76830974"/>
<accession>A0A495R7E6</accession>
<name>A0A495R7E6_9EURY</name>
<proteinExistence type="predicted"/>
<dbReference type="EMBL" id="RBWW01000001">
    <property type="protein sequence ID" value="RKS83004.1"/>
    <property type="molecule type" value="Genomic_DNA"/>
</dbReference>